<proteinExistence type="predicted"/>
<dbReference type="GO" id="GO:0004252">
    <property type="term" value="F:serine-type endopeptidase activity"/>
    <property type="evidence" value="ECO:0007669"/>
    <property type="project" value="InterPro"/>
</dbReference>
<evidence type="ECO:0000256" key="3">
    <source>
        <dbReference type="ARBA" id="ARBA00022801"/>
    </source>
</evidence>
<dbReference type="Gene3D" id="2.60.120.260">
    <property type="entry name" value="Galactose-binding domain-like"/>
    <property type="match status" value="1"/>
</dbReference>
<evidence type="ECO:0000313" key="8">
    <source>
        <dbReference type="Proteomes" id="UP000296862"/>
    </source>
</evidence>
<feature type="region of interest" description="Disordered" evidence="4">
    <location>
        <begin position="467"/>
        <end position="492"/>
    </location>
</feature>
<dbReference type="InterPro" id="IPR002884">
    <property type="entry name" value="P_dom"/>
</dbReference>
<feature type="chain" id="PRO_5020629560" description="P/Homo B domain-containing protein" evidence="5">
    <location>
        <begin position="21"/>
        <end position="891"/>
    </location>
</feature>
<dbReference type="InterPro" id="IPR024079">
    <property type="entry name" value="MetalloPept_cat_dom_sf"/>
</dbReference>
<protein>
    <recommendedName>
        <fullName evidence="6">P/Homo B domain-containing protein</fullName>
    </recommendedName>
</protein>
<dbReference type="GO" id="GO:0008237">
    <property type="term" value="F:metallopeptidase activity"/>
    <property type="evidence" value="ECO:0007669"/>
    <property type="project" value="InterPro"/>
</dbReference>
<dbReference type="Proteomes" id="UP000296862">
    <property type="component" value="Chromosome"/>
</dbReference>
<dbReference type="InterPro" id="IPR013783">
    <property type="entry name" value="Ig-like_fold"/>
</dbReference>
<dbReference type="EMBL" id="CP038810">
    <property type="protein sequence ID" value="QBZ97324.1"/>
    <property type="molecule type" value="Genomic_DNA"/>
</dbReference>
<dbReference type="Gene3D" id="2.60.40.10">
    <property type="entry name" value="Immunoglobulins"/>
    <property type="match status" value="1"/>
</dbReference>
<gene>
    <name evidence="7" type="ORF">GS03_00810</name>
</gene>
<accession>A0A4V1CBV7</accession>
<keyword evidence="1" id="KW-0645">Protease</keyword>
<dbReference type="InterPro" id="IPR026444">
    <property type="entry name" value="Secre_tail"/>
</dbReference>
<sequence>MKKTLLLTFIAVLFFTNSNGQNSLWEKVSQSKINNLPKMDRASIPSKYDLYSLNFNALKTQLQNAPLASSNIQSNVIVTFPNSNGEMQNYRIYEAPIMEAGLSVKFPDIKSYSGKGVEDPTASIRFSTTIFGLHVMSLSGNSGTFYIDTYTKDLNNYIVYNRNSVTGSKTFSCLVEDDAEAIAAKTTPNVTLVNDGLFRVYRLAMACTIEYAAYHITAAGVGGGTLAQRKAAVLAAMNVTMTRVNGLYERDMSLRMNLVANNDLIIFVTSDNFTNDSSTNLIAESQSEIDTYIGSANYDIGHTVSTGGGGLAGLGVVCIAGSKGRGITGSPAPVGDPYDIDYVAHEMGHQFGGQHTFNNDCGGNRSTSSSVEPGSGTTIMGYAGICAPDIQSNSDVYFHAISIAQMTTVVTTTATCSVNTASGNTAPVVDAGLNYTIPNGTAFILKGTASDANGDALTYCWEQTNTQVSTQPPTQTATTGPNFRSRPPSTSPNRYMPVFSEVLAGNLAPTWEVIPTVARSFTFALTVRDNRTPNGGQTNRDNMIVTCAAVGPFTITNPSVENVSWGLGSSQTITWNVAGTTANNINTANVNILLSTDGGATFPTVLAANTPNDGTQTVTMPTTAAPYCRIMIEAVGNIFYAVSKSVALGYTIATTCNTYTNTTPLVVPDGVGANSPGAIVSNSINVPITGTISDVNIGLNVSHTYPQDLIIAINNPGNTTQVPVWSRACAGNDNFNVTLSDGAAAFSCAANMTGTFAPSSPLAPFNGGSTLGTWSLLAGDFYNDDTGTINSWSIEVCAQTLTLLTEDFGLDQFVLYPNPGNGNFNIRFNSSSSNEIGVVVHDIRGREIFSRNYQNTGTFEQNVQLTSVQAGVYLVTVKDGNRKEVKKLIIE</sequence>
<evidence type="ECO:0000256" key="2">
    <source>
        <dbReference type="ARBA" id="ARBA00022729"/>
    </source>
</evidence>
<dbReference type="NCBIfam" id="TIGR04183">
    <property type="entry name" value="Por_Secre_tail"/>
    <property type="match status" value="1"/>
</dbReference>
<organism evidence="7 8">
    <name type="scientific">Flavobacterium sangjuense</name>
    <dbReference type="NCBI Taxonomy" id="2518177"/>
    <lineage>
        <taxon>Bacteria</taxon>
        <taxon>Pseudomonadati</taxon>
        <taxon>Bacteroidota</taxon>
        <taxon>Flavobacteriia</taxon>
        <taxon>Flavobacteriales</taxon>
        <taxon>Flavobacteriaceae</taxon>
        <taxon>Flavobacterium</taxon>
    </lineage>
</organism>
<dbReference type="RefSeq" id="WP_136151291.1">
    <property type="nucleotide sequence ID" value="NZ_CP038810.1"/>
</dbReference>
<dbReference type="AlphaFoldDB" id="A0A4V1CBV7"/>
<evidence type="ECO:0000313" key="7">
    <source>
        <dbReference type="EMBL" id="QBZ97324.1"/>
    </source>
</evidence>
<reference evidence="7 8" key="1">
    <citation type="submission" date="2019-04" db="EMBL/GenBank/DDBJ databases">
        <title>Flavobacterium sp. GS03.</title>
        <authorList>
            <person name="Kim H."/>
        </authorList>
    </citation>
    <scope>NUCLEOTIDE SEQUENCE [LARGE SCALE GENOMIC DNA]</scope>
    <source>
        <strain evidence="7 8">GS03</strain>
    </source>
</reference>
<dbReference type="OrthoDB" id="9792152at2"/>
<feature type="signal peptide" evidence="5">
    <location>
        <begin position="1"/>
        <end position="20"/>
    </location>
</feature>
<feature type="compositionally biased region" description="Low complexity" evidence="4">
    <location>
        <begin position="467"/>
        <end position="481"/>
    </location>
</feature>
<dbReference type="Gene3D" id="3.40.390.10">
    <property type="entry name" value="Collagenase (Catalytic Domain)"/>
    <property type="match status" value="1"/>
</dbReference>
<dbReference type="SUPFAM" id="SSF55486">
    <property type="entry name" value="Metalloproteases ('zincins'), catalytic domain"/>
    <property type="match status" value="1"/>
</dbReference>
<evidence type="ECO:0000256" key="5">
    <source>
        <dbReference type="SAM" id="SignalP"/>
    </source>
</evidence>
<dbReference type="GO" id="GO:0006508">
    <property type="term" value="P:proteolysis"/>
    <property type="evidence" value="ECO:0007669"/>
    <property type="project" value="UniProtKB-KW"/>
</dbReference>
<dbReference type="Pfam" id="PF13583">
    <property type="entry name" value="Reprolysin_4"/>
    <property type="match status" value="1"/>
</dbReference>
<feature type="domain" description="P/Homo B" evidence="6">
    <location>
        <begin position="651"/>
        <end position="803"/>
    </location>
</feature>
<keyword evidence="2 5" id="KW-0732">Signal</keyword>
<name>A0A4V1CBV7_9FLAO</name>
<keyword evidence="8" id="KW-1185">Reference proteome</keyword>
<dbReference type="Pfam" id="PF18962">
    <property type="entry name" value="Por_Secre_tail"/>
    <property type="match status" value="1"/>
</dbReference>
<evidence type="ECO:0000256" key="4">
    <source>
        <dbReference type="SAM" id="MobiDB-lite"/>
    </source>
</evidence>
<evidence type="ECO:0000256" key="1">
    <source>
        <dbReference type="ARBA" id="ARBA00022670"/>
    </source>
</evidence>
<keyword evidence="3" id="KW-0378">Hydrolase</keyword>
<evidence type="ECO:0000259" key="6">
    <source>
        <dbReference type="PROSITE" id="PS51829"/>
    </source>
</evidence>
<dbReference type="SUPFAM" id="SSF49785">
    <property type="entry name" value="Galactose-binding domain-like"/>
    <property type="match status" value="1"/>
</dbReference>
<dbReference type="KEGG" id="fsn:GS03_00810"/>
<dbReference type="InterPro" id="IPR008979">
    <property type="entry name" value="Galactose-bd-like_sf"/>
</dbReference>
<dbReference type="PROSITE" id="PS51829">
    <property type="entry name" value="P_HOMO_B"/>
    <property type="match status" value="1"/>
</dbReference>